<dbReference type="PANTHER" id="PTHR37694">
    <property type="entry name" value="SLR8022 PROTEIN"/>
    <property type="match status" value="1"/>
</dbReference>
<name>A0A3A4F284_9MICC</name>
<dbReference type="CDD" id="cd02230">
    <property type="entry name" value="cupin_HP0902-like"/>
    <property type="match status" value="1"/>
</dbReference>
<dbReference type="InterPro" id="IPR011051">
    <property type="entry name" value="RmlC_Cupin_sf"/>
</dbReference>
<dbReference type="PANTHER" id="PTHR37694:SF1">
    <property type="entry name" value="SLR8022 PROTEIN"/>
    <property type="match status" value="1"/>
</dbReference>
<gene>
    <name evidence="2" type="ORF">D3250_07435</name>
</gene>
<dbReference type="Pfam" id="PF07883">
    <property type="entry name" value="Cupin_2"/>
    <property type="match status" value="1"/>
</dbReference>
<dbReference type="RefSeq" id="WP_119902723.1">
    <property type="nucleotide sequence ID" value="NZ_QYZP01000002.1"/>
</dbReference>
<evidence type="ECO:0000313" key="2">
    <source>
        <dbReference type="EMBL" id="RJN31936.1"/>
    </source>
</evidence>
<keyword evidence="3" id="KW-1185">Reference proteome</keyword>
<dbReference type="InterPro" id="IPR013096">
    <property type="entry name" value="Cupin_2"/>
</dbReference>
<dbReference type="Proteomes" id="UP000266615">
    <property type="component" value="Unassembled WGS sequence"/>
</dbReference>
<feature type="domain" description="Cupin type-2" evidence="1">
    <location>
        <begin position="53"/>
        <end position="112"/>
    </location>
</feature>
<dbReference type="OrthoDB" id="1121052at2"/>
<dbReference type="EMBL" id="QYZP01000002">
    <property type="protein sequence ID" value="RJN31936.1"/>
    <property type="molecule type" value="Genomic_DNA"/>
</dbReference>
<reference evidence="2 3" key="1">
    <citation type="submission" date="2018-09" db="EMBL/GenBank/DDBJ databases">
        <title>Nesterenkonia natronophila sp. nov., an alkaliphilic actinobacteriume isolated from a soda lake, and emended description of the genus Nesterenkonia.</title>
        <authorList>
            <person name="Menes R.J."/>
            <person name="Iriarte A."/>
        </authorList>
    </citation>
    <scope>NUCLEOTIDE SEQUENCE [LARGE SCALE GENOMIC DNA]</scope>
    <source>
        <strain evidence="2 3">M8</strain>
    </source>
</reference>
<protein>
    <submittedName>
        <fullName evidence="2">Cupin domain-containing protein</fullName>
    </submittedName>
</protein>
<evidence type="ECO:0000259" key="1">
    <source>
        <dbReference type="Pfam" id="PF07883"/>
    </source>
</evidence>
<sequence>MAQTPLGSSTPRQRPSALTSVDVLAKAPPANISRTAPVASRLIQADGGNVIAFTFAPGQSMPEHQAAHPITVQCLSGHLSFTAGEETVDLQPGVVIHVPARLRHEVACPAETAGSSVLLLTMLTGEAGSSSSA</sequence>
<accession>A0A3A4F284</accession>
<organism evidence="2 3">
    <name type="scientific">Nesterenkonia natronophila</name>
    <dbReference type="NCBI Taxonomy" id="2174932"/>
    <lineage>
        <taxon>Bacteria</taxon>
        <taxon>Bacillati</taxon>
        <taxon>Actinomycetota</taxon>
        <taxon>Actinomycetes</taxon>
        <taxon>Micrococcales</taxon>
        <taxon>Micrococcaceae</taxon>
        <taxon>Nesterenkonia</taxon>
    </lineage>
</organism>
<dbReference type="InterPro" id="IPR014710">
    <property type="entry name" value="RmlC-like_jellyroll"/>
</dbReference>
<proteinExistence type="predicted"/>
<dbReference type="AlphaFoldDB" id="A0A3A4F284"/>
<dbReference type="SUPFAM" id="SSF51182">
    <property type="entry name" value="RmlC-like cupins"/>
    <property type="match status" value="1"/>
</dbReference>
<comment type="caution">
    <text evidence="2">The sequence shown here is derived from an EMBL/GenBank/DDBJ whole genome shotgun (WGS) entry which is preliminary data.</text>
</comment>
<dbReference type="Gene3D" id="2.60.120.10">
    <property type="entry name" value="Jelly Rolls"/>
    <property type="match status" value="1"/>
</dbReference>
<evidence type="ECO:0000313" key="3">
    <source>
        <dbReference type="Proteomes" id="UP000266615"/>
    </source>
</evidence>